<sequence length="101" mass="11402">MFDQNIVSDIQPLYHEDVHLTNDYHACSLVRVHCRWLVLIGLLNNDMGAMIEAEEADTSFLTGKSGLPLVNIHWVELSVGSILREVLMIQNQIPLLVFLSS</sequence>
<dbReference type="EMBL" id="JBGMDY010000007">
    <property type="protein sequence ID" value="KAL2327786.1"/>
    <property type="molecule type" value="Genomic_DNA"/>
</dbReference>
<evidence type="ECO:0000313" key="1">
    <source>
        <dbReference type="EMBL" id="KAL2327786.1"/>
    </source>
</evidence>
<organism evidence="1 2">
    <name type="scientific">Flemingia macrophylla</name>
    <dbReference type="NCBI Taxonomy" id="520843"/>
    <lineage>
        <taxon>Eukaryota</taxon>
        <taxon>Viridiplantae</taxon>
        <taxon>Streptophyta</taxon>
        <taxon>Embryophyta</taxon>
        <taxon>Tracheophyta</taxon>
        <taxon>Spermatophyta</taxon>
        <taxon>Magnoliopsida</taxon>
        <taxon>eudicotyledons</taxon>
        <taxon>Gunneridae</taxon>
        <taxon>Pentapetalae</taxon>
        <taxon>rosids</taxon>
        <taxon>fabids</taxon>
        <taxon>Fabales</taxon>
        <taxon>Fabaceae</taxon>
        <taxon>Papilionoideae</taxon>
        <taxon>50 kb inversion clade</taxon>
        <taxon>NPAAA clade</taxon>
        <taxon>indigoferoid/millettioid clade</taxon>
        <taxon>Phaseoleae</taxon>
        <taxon>Flemingia</taxon>
    </lineage>
</organism>
<evidence type="ECO:0000313" key="2">
    <source>
        <dbReference type="Proteomes" id="UP001603857"/>
    </source>
</evidence>
<proteinExistence type="predicted"/>
<dbReference type="Proteomes" id="UP001603857">
    <property type="component" value="Unassembled WGS sequence"/>
</dbReference>
<reference evidence="1 2" key="1">
    <citation type="submission" date="2024-08" db="EMBL/GenBank/DDBJ databases">
        <title>Insights into the chromosomal genome structure of Flemingia macrophylla.</title>
        <authorList>
            <person name="Ding Y."/>
            <person name="Zhao Y."/>
            <person name="Bi W."/>
            <person name="Wu M."/>
            <person name="Zhao G."/>
            <person name="Gong Y."/>
            <person name="Li W."/>
            <person name="Zhang P."/>
        </authorList>
    </citation>
    <scope>NUCLEOTIDE SEQUENCE [LARGE SCALE GENOMIC DNA]</scope>
    <source>
        <strain evidence="1">DYQJB</strain>
        <tissue evidence="1">Leaf</tissue>
    </source>
</reference>
<comment type="caution">
    <text evidence="1">The sequence shown here is derived from an EMBL/GenBank/DDBJ whole genome shotgun (WGS) entry which is preliminary data.</text>
</comment>
<dbReference type="AlphaFoldDB" id="A0ABD1LWE5"/>
<name>A0ABD1LWE5_9FABA</name>
<accession>A0ABD1LWE5</accession>
<gene>
    <name evidence="1" type="ORF">Fmac_021213</name>
</gene>
<protein>
    <submittedName>
        <fullName evidence="1">Uncharacterized protein</fullName>
    </submittedName>
</protein>
<keyword evidence="2" id="KW-1185">Reference proteome</keyword>